<sequence length="587" mass="66837">MDRQGQGSSQQVITQIINNCDISTVFQPIWNHLHHQIIGYEALTRGPQDSVLQDPLKLLEAAYQVNLGIELEWFLAEQAVKRAQEIKLSGKLFLNLSPNALLSDLTKSLHTLQQWQQMIPLVIEVTESFKLKFSSEYKRFYAQLREQNIQLALDDFGSGYACIKSLLLLLPDYLKLDGFFADSMLENLHTSTAIEQIVSFADQLKATVIAEKIETQEQLELITNLNIFSLQGYFIQKPAATIMPLEHLEKLHIPTSDEPYTAASLLHKIAAIHPDLSSHQLLEQMRKEPQMDFLAVIDNNNRVIGSINREQLLECLSGPFGHSLHQHTCVGDIMNSHPVTVEKNWLLSDVGYKLSHVQRDGLDGVFIITHHGEYQGLGYALELLRRLSDYKLQLARYANPLTLMPGNVPLHRTLQNLLLQGEPFSVAYFDLNHFKPFNDYCGYERGDQMIQLVAQLLRQYLRLHARFLGHVGGDDFIVIFTKPREEWELAIRQVLQAFANRSTTLYRQEDVQNGGIISRDRNGEEKFFPLTQLACGVAYWDSQLEASLEKISEMASLAKKQAKLSPGNICHLTPNQIVNEHFGDIKR</sequence>
<evidence type="ECO:0000259" key="4">
    <source>
        <dbReference type="PROSITE" id="PS51371"/>
    </source>
</evidence>
<name>A0A4R1JLH8_9GAMM</name>
<dbReference type="Pfam" id="PF00990">
    <property type="entry name" value="GGDEF"/>
    <property type="match status" value="1"/>
</dbReference>
<dbReference type="Pfam" id="PF00571">
    <property type="entry name" value="CBS"/>
    <property type="match status" value="1"/>
</dbReference>
<dbReference type="AlphaFoldDB" id="A0A4R1JLH8"/>
<dbReference type="InterPro" id="IPR043128">
    <property type="entry name" value="Rev_trsase/Diguanyl_cyclase"/>
</dbReference>
<dbReference type="SUPFAM" id="SSF141868">
    <property type="entry name" value="EAL domain-like"/>
    <property type="match status" value="1"/>
</dbReference>
<accession>A0A4R1JLH8</accession>
<dbReference type="Gene3D" id="3.30.70.270">
    <property type="match status" value="1"/>
</dbReference>
<dbReference type="NCBIfam" id="TIGR00254">
    <property type="entry name" value="GGDEF"/>
    <property type="match status" value="1"/>
</dbReference>
<dbReference type="InterPro" id="IPR050706">
    <property type="entry name" value="Cyclic-di-GMP_PDE-like"/>
</dbReference>
<dbReference type="EMBL" id="SMGD01000013">
    <property type="protein sequence ID" value="TCK51914.1"/>
    <property type="molecule type" value="Genomic_DNA"/>
</dbReference>
<dbReference type="InterPro" id="IPR035919">
    <property type="entry name" value="EAL_sf"/>
</dbReference>
<dbReference type="CDD" id="cd01948">
    <property type="entry name" value="EAL"/>
    <property type="match status" value="1"/>
</dbReference>
<evidence type="ECO:0000313" key="5">
    <source>
        <dbReference type="EMBL" id="TCK51914.1"/>
    </source>
</evidence>
<dbReference type="Gene3D" id="3.10.580.10">
    <property type="entry name" value="CBS-domain"/>
    <property type="match status" value="1"/>
</dbReference>
<feature type="domain" description="CBS" evidence="4">
    <location>
        <begin position="265"/>
        <end position="324"/>
    </location>
</feature>
<dbReference type="Proteomes" id="UP000295565">
    <property type="component" value="Unassembled WGS sequence"/>
</dbReference>
<evidence type="ECO:0000313" key="6">
    <source>
        <dbReference type="Proteomes" id="UP000295565"/>
    </source>
</evidence>
<dbReference type="RefSeq" id="WP_131912826.1">
    <property type="nucleotide sequence ID" value="NZ_OU594967.1"/>
</dbReference>
<organism evidence="5 6">
    <name type="scientific">Celerinatantimonas diazotrophica</name>
    <dbReference type="NCBI Taxonomy" id="412034"/>
    <lineage>
        <taxon>Bacteria</taxon>
        <taxon>Pseudomonadati</taxon>
        <taxon>Pseudomonadota</taxon>
        <taxon>Gammaproteobacteria</taxon>
        <taxon>Celerinatantimonadaceae</taxon>
        <taxon>Celerinatantimonas</taxon>
    </lineage>
</organism>
<feature type="domain" description="GGDEF" evidence="3">
    <location>
        <begin position="422"/>
        <end position="575"/>
    </location>
</feature>
<dbReference type="SMART" id="SM00267">
    <property type="entry name" value="GGDEF"/>
    <property type="match status" value="1"/>
</dbReference>
<dbReference type="SMART" id="SM00052">
    <property type="entry name" value="EAL"/>
    <property type="match status" value="1"/>
</dbReference>
<dbReference type="Gene3D" id="3.20.20.450">
    <property type="entry name" value="EAL domain"/>
    <property type="match status" value="1"/>
</dbReference>
<dbReference type="InterPro" id="IPR029787">
    <property type="entry name" value="Nucleotide_cyclase"/>
</dbReference>
<dbReference type="PROSITE" id="PS51371">
    <property type="entry name" value="CBS"/>
    <property type="match status" value="1"/>
</dbReference>
<dbReference type="InterPro" id="IPR001633">
    <property type="entry name" value="EAL_dom"/>
</dbReference>
<dbReference type="GO" id="GO:0071111">
    <property type="term" value="F:cyclic-guanylate-specific phosphodiesterase activity"/>
    <property type="evidence" value="ECO:0007669"/>
    <property type="project" value="InterPro"/>
</dbReference>
<dbReference type="Pfam" id="PF00563">
    <property type="entry name" value="EAL"/>
    <property type="match status" value="1"/>
</dbReference>
<feature type="domain" description="EAL" evidence="2">
    <location>
        <begin position="6"/>
        <end position="252"/>
    </location>
</feature>
<dbReference type="InterPro" id="IPR046342">
    <property type="entry name" value="CBS_dom_sf"/>
</dbReference>
<dbReference type="PANTHER" id="PTHR33121:SF76">
    <property type="entry name" value="SIGNALING PROTEIN"/>
    <property type="match status" value="1"/>
</dbReference>
<dbReference type="CDD" id="cd01949">
    <property type="entry name" value="GGDEF"/>
    <property type="match status" value="1"/>
</dbReference>
<dbReference type="InterPro" id="IPR000160">
    <property type="entry name" value="GGDEF_dom"/>
</dbReference>
<keyword evidence="1" id="KW-0129">CBS domain</keyword>
<dbReference type="SUPFAM" id="SSF55073">
    <property type="entry name" value="Nucleotide cyclase"/>
    <property type="match status" value="1"/>
</dbReference>
<evidence type="ECO:0000259" key="2">
    <source>
        <dbReference type="PROSITE" id="PS50883"/>
    </source>
</evidence>
<comment type="caution">
    <text evidence="5">The sequence shown here is derived from an EMBL/GenBank/DDBJ whole genome shotgun (WGS) entry which is preliminary data.</text>
</comment>
<evidence type="ECO:0000256" key="1">
    <source>
        <dbReference type="PROSITE-ProRule" id="PRU00703"/>
    </source>
</evidence>
<dbReference type="PROSITE" id="PS50883">
    <property type="entry name" value="EAL"/>
    <property type="match status" value="1"/>
</dbReference>
<gene>
    <name evidence="5" type="ORF">EV690_2003</name>
</gene>
<keyword evidence="6" id="KW-1185">Reference proteome</keyword>
<dbReference type="InterPro" id="IPR000644">
    <property type="entry name" value="CBS_dom"/>
</dbReference>
<reference evidence="5 6" key="1">
    <citation type="submission" date="2019-03" db="EMBL/GenBank/DDBJ databases">
        <title>Genomic Encyclopedia of Type Strains, Phase IV (KMG-IV): sequencing the most valuable type-strain genomes for metagenomic binning, comparative biology and taxonomic classification.</title>
        <authorList>
            <person name="Goeker M."/>
        </authorList>
    </citation>
    <scope>NUCLEOTIDE SEQUENCE [LARGE SCALE GENOMIC DNA]</scope>
    <source>
        <strain evidence="5 6">DSM 18577</strain>
    </source>
</reference>
<protein>
    <submittedName>
        <fullName evidence="5">Diguanylate cyclase/phosphodiesterase</fullName>
    </submittedName>
</protein>
<dbReference type="PROSITE" id="PS50887">
    <property type="entry name" value="GGDEF"/>
    <property type="match status" value="1"/>
</dbReference>
<evidence type="ECO:0000259" key="3">
    <source>
        <dbReference type="PROSITE" id="PS50887"/>
    </source>
</evidence>
<dbReference type="PANTHER" id="PTHR33121">
    <property type="entry name" value="CYCLIC DI-GMP PHOSPHODIESTERASE PDEF"/>
    <property type="match status" value="1"/>
</dbReference>
<dbReference type="OrthoDB" id="1673646at2"/>
<dbReference type="SUPFAM" id="SSF54631">
    <property type="entry name" value="CBS-domain pair"/>
    <property type="match status" value="1"/>
</dbReference>
<proteinExistence type="predicted"/>